<evidence type="ECO:0000313" key="1">
    <source>
        <dbReference type="EMBL" id="OYQ17048.1"/>
    </source>
</evidence>
<dbReference type="Gene3D" id="3.40.50.2000">
    <property type="entry name" value="Glycogen Phosphorylase B"/>
    <property type="match status" value="2"/>
</dbReference>
<dbReference type="OrthoDB" id="5443996at2"/>
<dbReference type="EMBL" id="NOXS01000035">
    <property type="protein sequence ID" value="OYQ17048.1"/>
    <property type="molecule type" value="Genomic_DNA"/>
</dbReference>
<dbReference type="PANTHER" id="PTHR45947">
    <property type="entry name" value="SULFOQUINOVOSYL TRANSFERASE SQD2"/>
    <property type="match status" value="1"/>
</dbReference>
<organism evidence="1 2">
    <name type="scientific">Elstera cyanobacteriorum</name>
    <dbReference type="NCBI Taxonomy" id="2022747"/>
    <lineage>
        <taxon>Bacteria</taxon>
        <taxon>Pseudomonadati</taxon>
        <taxon>Pseudomonadota</taxon>
        <taxon>Alphaproteobacteria</taxon>
        <taxon>Rhodospirillales</taxon>
        <taxon>Rhodospirillaceae</taxon>
        <taxon>Elstera</taxon>
    </lineage>
</organism>
<evidence type="ECO:0008006" key="3">
    <source>
        <dbReference type="Google" id="ProtNLM"/>
    </source>
</evidence>
<comment type="caution">
    <text evidence="1">The sequence shown here is derived from an EMBL/GenBank/DDBJ whole genome shotgun (WGS) entry which is preliminary data.</text>
</comment>
<dbReference type="SUPFAM" id="SSF53756">
    <property type="entry name" value="UDP-Glycosyltransferase/glycogen phosphorylase"/>
    <property type="match status" value="1"/>
</dbReference>
<dbReference type="CDD" id="cd03801">
    <property type="entry name" value="GT4_PimA-like"/>
    <property type="match status" value="1"/>
</dbReference>
<evidence type="ECO:0000313" key="2">
    <source>
        <dbReference type="Proteomes" id="UP000216361"/>
    </source>
</evidence>
<accession>A0A255XJE0</accession>
<sequence>MKAPDHPVPSGDRRIGRLLIEALAALPGVTVDLACHLRSRDPSGDKAARFAALGARAADLLVRRYERDPARRPDLWFTYHLYYKAPDWIGPQVAAALGIPYVVAEASLSPKRTEGAFAANHAAVVAALRQAAVSLNLNPRDGGVLRRVLPGLCQVPLAPFVDLTPYRRAADARKAHRHHLAETLALPMDRPWLLAVGMMRAGDKEASFRLLAEALAPLADRPWRLLIVGDGPARPAVNAAFAPLADRVHWLGAWDETALPPLYAACDWLVWPAINEAIGMALLEAQAAGLPVVAGDAGAIPAIIRARETGLLAPVGDVVAFRAAVAEALDRPGAPLRVAALAATAAHHGLPAASARLATVLRDLGVR</sequence>
<dbReference type="Proteomes" id="UP000216361">
    <property type="component" value="Unassembled WGS sequence"/>
</dbReference>
<dbReference type="Pfam" id="PF13692">
    <property type="entry name" value="Glyco_trans_1_4"/>
    <property type="match status" value="1"/>
</dbReference>
<gene>
    <name evidence="1" type="ORF">CHR90_16565</name>
</gene>
<dbReference type="AlphaFoldDB" id="A0A255XJE0"/>
<protein>
    <recommendedName>
        <fullName evidence="3">Glycosyl transferase family 1 domain-containing protein</fullName>
    </recommendedName>
</protein>
<proteinExistence type="predicted"/>
<name>A0A255XJE0_9PROT</name>
<keyword evidence="2" id="KW-1185">Reference proteome</keyword>
<dbReference type="InterPro" id="IPR050194">
    <property type="entry name" value="Glycosyltransferase_grp1"/>
</dbReference>
<reference evidence="1 2" key="1">
    <citation type="submission" date="2017-07" db="EMBL/GenBank/DDBJ databases">
        <title>Elstera cyanobacteriorum sp. nov., a novel bacterium isolated from cyanobacterial aggregates in a eutrophic lake.</title>
        <authorList>
            <person name="Cai H."/>
        </authorList>
    </citation>
    <scope>NUCLEOTIDE SEQUENCE [LARGE SCALE GENOMIC DNA]</scope>
    <source>
        <strain evidence="1 2">TH019</strain>
    </source>
</reference>
<dbReference type="PANTHER" id="PTHR45947:SF3">
    <property type="entry name" value="SULFOQUINOVOSYL TRANSFERASE SQD2"/>
    <property type="match status" value="1"/>
</dbReference>
<dbReference type="GO" id="GO:0016757">
    <property type="term" value="F:glycosyltransferase activity"/>
    <property type="evidence" value="ECO:0007669"/>
    <property type="project" value="TreeGrafter"/>
</dbReference>